<feature type="region of interest" description="Disordered" evidence="1">
    <location>
        <begin position="143"/>
        <end position="162"/>
    </location>
</feature>
<feature type="signal peptide" evidence="2">
    <location>
        <begin position="1"/>
        <end position="19"/>
    </location>
</feature>
<feature type="region of interest" description="Disordered" evidence="1">
    <location>
        <begin position="174"/>
        <end position="195"/>
    </location>
</feature>
<dbReference type="Proteomes" id="UP001373714">
    <property type="component" value="Unassembled WGS sequence"/>
</dbReference>
<evidence type="ECO:0000313" key="3">
    <source>
        <dbReference type="EMBL" id="KAK6358716.1"/>
    </source>
</evidence>
<protein>
    <submittedName>
        <fullName evidence="3">Uncharacterized protein</fullName>
    </submittedName>
</protein>
<evidence type="ECO:0000256" key="2">
    <source>
        <dbReference type="SAM" id="SignalP"/>
    </source>
</evidence>
<sequence>MRPSTLYTTLLACALAVSAAPLGTVGDLKPVVDLKPATDLPTGDLPVGDLPVKDLPVKDLPVKDLPVKDLPVKDLPVKDLPAKDIPVNDLPIRDLLVGDLKPTDPKLPTNPADINSANIVDKITGTKPEGVNTPDGLKPVTDAIPKDPKAPLPEGVNTPDGLKPVTDAIPKDPKAALPEGANIPPVDGTVPDVKKDLPKVDGTAPEGIKLPENVQLIKQASGQTNTLEKPDGSGFVFTVLGGLCCKNAEEVLKTSDLTTCIRFNCLVEINEYLGDEKVKTTILKSDAAGILKADGPDGLKDIKVPTAPETDGVDTSAIPGADQVNKVEIVVKDLGEKAKTQTASTNDVILLASSVLVTILGSETN</sequence>
<evidence type="ECO:0000256" key="1">
    <source>
        <dbReference type="SAM" id="MobiDB-lite"/>
    </source>
</evidence>
<dbReference type="AlphaFoldDB" id="A0AAV9VCT0"/>
<reference evidence="3 4" key="1">
    <citation type="submission" date="2019-10" db="EMBL/GenBank/DDBJ databases">
        <authorList>
            <person name="Palmer J.M."/>
        </authorList>
    </citation>
    <scope>NUCLEOTIDE SEQUENCE [LARGE SCALE GENOMIC DNA]</scope>
    <source>
        <strain evidence="3 4">TWF730</strain>
    </source>
</reference>
<keyword evidence="2" id="KW-0732">Signal</keyword>
<proteinExistence type="predicted"/>
<organism evidence="3 4">
    <name type="scientific">Orbilia blumenaviensis</name>
    <dbReference type="NCBI Taxonomy" id="1796055"/>
    <lineage>
        <taxon>Eukaryota</taxon>
        <taxon>Fungi</taxon>
        <taxon>Dikarya</taxon>
        <taxon>Ascomycota</taxon>
        <taxon>Pezizomycotina</taxon>
        <taxon>Orbiliomycetes</taxon>
        <taxon>Orbiliales</taxon>
        <taxon>Orbiliaceae</taxon>
        <taxon>Orbilia</taxon>
    </lineage>
</organism>
<feature type="chain" id="PRO_5043384636" evidence="2">
    <location>
        <begin position="20"/>
        <end position="365"/>
    </location>
</feature>
<evidence type="ECO:0000313" key="4">
    <source>
        <dbReference type="Proteomes" id="UP001373714"/>
    </source>
</evidence>
<name>A0AAV9VCT0_9PEZI</name>
<accession>A0AAV9VCT0</accession>
<keyword evidence="4" id="KW-1185">Reference proteome</keyword>
<dbReference type="EMBL" id="JAVHNS010000004">
    <property type="protein sequence ID" value="KAK6358716.1"/>
    <property type="molecule type" value="Genomic_DNA"/>
</dbReference>
<gene>
    <name evidence="3" type="ORF">TWF730_008039</name>
</gene>
<comment type="caution">
    <text evidence="3">The sequence shown here is derived from an EMBL/GenBank/DDBJ whole genome shotgun (WGS) entry which is preliminary data.</text>
</comment>